<gene>
    <name evidence="2" type="ORF">G7Z17_g12001</name>
</gene>
<evidence type="ECO:0000313" key="2">
    <source>
        <dbReference type="EMBL" id="KAF7541222.1"/>
    </source>
</evidence>
<accession>A0A9P5GWE5</accession>
<dbReference type="AlphaFoldDB" id="A0A9P5GWE5"/>
<organism evidence="2 3">
    <name type="scientific">Cylindrodendrum hubeiense</name>
    <dbReference type="NCBI Taxonomy" id="595255"/>
    <lineage>
        <taxon>Eukaryota</taxon>
        <taxon>Fungi</taxon>
        <taxon>Dikarya</taxon>
        <taxon>Ascomycota</taxon>
        <taxon>Pezizomycotina</taxon>
        <taxon>Sordariomycetes</taxon>
        <taxon>Hypocreomycetidae</taxon>
        <taxon>Hypocreales</taxon>
        <taxon>Nectriaceae</taxon>
        <taxon>Cylindrodendrum</taxon>
    </lineage>
</organism>
<dbReference type="Gene3D" id="3.40.462.20">
    <property type="match status" value="1"/>
</dbReference>
<dbReference type="GO" id="GO:0016491">
    <property type="term" value="F:oxidoreductase activity"/>
    <property type="evidence" value="ECO:0007669"/>
    <property type="project" value="InterPro"/>
</dbReference>
<dbReference type="InterPro" id="IPR012951">
    <property type="entry name" value="BBE"/>
</dbReference>
<reference evidence="2" key="1">
    <citation type="submission" date="2020-03" db="EMBL/GenBank/DDBJ databases">
        <title>Draft Genome Sequence of Cylindrodendrum hubeiense.</title>
        <authorList>
            <person name="Buettner E."/>
            <person name="Kellner H."/>
        </authorList>
    </citation>
    <scope>NUCLEOTIDE SEQUENCE</scope>
    <source>
        <strain evidence="2">IHI 201604</strain>
    </source>
</reference>
<dbReference type="Pfam" id="PF08031">
    <property type="entry name" value="BBE"/>
    <property type="match status" value="1"/>
</dbReference>
<evidence type="ECO:0000313" key="3">
    <source>
        <dbReference type="Proteomes" id="UP000722485"/>
    </source>
</evidence>
<dbReference type="OrthoDB" id="415825at2759"/>
<dbReference type="Proteomes" id="UP000722485">
    <property type="component" value="Unassembled WGS sequence"/>
</dbReference>
<name>A0A9P5GWE5_9HYPO</name>
<proteinExistence type="predicted"/>
<keyword evidence="3" id="KW-1185">Reference proteome</keyword>
<dbReference type="GO" id="GO:0050660">
    <property type="term" value="F:flavin adenine dinucleotide binding"/>
    <property type="evidence" value="ECO:0007669"/>
    <property type="project" value="InterPro"/>
</dbReference>
<feature type="domain" description="Berberine/berberine-like" evidence="1">
    <location>
        <begin position="63"/>
        <end position="97"/>
    </location>
</feature>
<sequence length="100" mass="11424">MQFQFLERALNPRVPRFAEANPEAQGQRVSLDQTIRAHNRAFQSATHKFGYDDAELKDGAGRYVNYDGDTLRAKAAFGSKVKRLRELKEKYDPGNGFDKM</sequence>
<protein>
    <recommendedName>
        <fullName evidence="1">Berberine/berberine-like domain-containing protein</fullName>
    </recommendedName>
</protein>
<dbReference type="Gene3D" id="3.30.465.10">
    <property type="match status" value="1"/>
</dbReference>
<dbReference type="EMBL" id="JAANBB010000499">
    <property type="protein sequence ID" value="KAF7541222.1"/>
    <property type="molecule type" value="Genomic_DNA"/>
</dbReference>
<dbReference type="InterPro" id="IPR016169">
    <property type="entry name" value="FAD-bd_PCMH_sub2"/>
</dbReference>
<comment type="caution">
    <text evidence="2">The sequence shown here is derived from an EMBL/GenBank/DDBJ whole genome shotgun (WGS) entry which is preliminary data.</text>
</comment>
<evidence type="ECO:0000259" key="1">
    <source>
        <dbReference type="Pfam" id="PF08031"/>
    </source>
</evidence>